<dbReference type="AlphaFoldDB" id="A0A8H7D2Z5"/>
<dbReference type="SMART" id="SM00028">
    <property type="entry name" value="TPR"/>
    <property type="match status" value="6"/>
</dbReference>
<evidence type="ECO:0000256" key="1">
    <source>
        <dbReference type="SAM" id="MobiDB-lite"/>
    </source>
</evidence>
<reference evidence="2" key="1">
    <citation type="submission" date="2020-05" db="EMBL/GenBank/DDBJ databases">
        <title>Mycena genomes resolve the evolution of fungal bioluminescence.</title>
        <authorList>
            <person name="Tsai I.J."/>
        </authorList>
    </citation>
    <scope>NUCLEOTIDE SEQUENCE</scope>
    <source>
        <strain evidence="2">160909Yilan</strain>
    </source>
</reference>
<dbReference type="Proteomes" id="UP000623467">
    <property type="component" value="Unassembled WGS sequence"/>
</dbReference>
<dbReference type="InterPro" id="IPR027417">
    <property type="entry name" value="P-loop_NTPase"/>
</dbReference>
<dbReference type="PANTHER" id="PTHR46082:SF11">
    <property type="entry name" value="AAA+ ATPASE DOMAIN-CONTAINING PROTEIN-RELATED"/>
    <property type="match status" value="1"/>
</dbReference>
<evidence type="ECO:0000313" key="2">
    <source>
        <dbReference type="EMBL" id="KAF7357131.1"/>
    </source>
</evidence>
<comment type="caution">
    <text evidence="2">The sequence shown here is derived from an EMBL/GenBank/DDBJ whole genome shotgun (WGS) entry which is preliminary data.</text>
</comment>
<protein>
    <submittedName>
        <fullName evidence="2">FabD/lysophospholipase-like protein</fullName>
    </submittedName>
</protein>
<dbReference type="OrthoDB" id="1658288at2759"/>
<dbReference type="PANTHER" id="PTHR46082">
    <property type="entry name" value="ATP/GTP-BINDING PROTEIN-RELATED"/>
    <property type="match status" value="1"/>
</dbReference>
<gene>
    <name evidence="2" type="ORF">MSAN_01307500</name>
</gene>
<dbReference type="InterPro" id="IPR011990">
    <property type="entry name" value="TPR-like_helical_dom_sf"/>
</dbReference>
<dbReference type="Pfam" id="PF13374">
    <property type="entry name" value="TPR_10"/>
    <property type="match status" value="11"/>
</dbReference>
<organism evidence="2 3">
    <name type="scientific">Mycena sanguinolenta</name>
    <dbReference type="NCBI Taxonomy" id="230812"/>
    <lineage>
        <taxon>Eukaryota</taxon>
        <taxon>Fungi</taxon>
        <taxon>Dikarya</taxon>
        <taxon>Basidiomycota</taxon>
        <taxon>Agaricomycotina</taxon>
        <taxon>Agaricomycetes</taxon>
        <taxon>Agaricomycetidae</taxon>
        <taxon>Agaricales</taxon>
        <taxon>Marasmiineae</taxon>
        <taxon>Mycenaceae</taxon>
        <taxon>Mycena</taxon>
    </lineage>
</organism>
<dbReference type="InterPro" id="IPR019734">
    <property type="entry name" value="TPR_rpt"/>
</dbReference>
<dbReference type="SUPFAM" id="SSF52540">
    <property type="entry name" value="P-loop containing nucleoside triphosphate hydrolases"/>
    <property type="match status" value="1"/>
</dbReference>
<dbReference type="Gene3D" id="1.25.40.10">
    <property type="entry name" value="Tetratricopeptide repeat domain"/>
    <property type="match status" value="5"/>
</dbReference>
<dbReference type="InterPro" id="IPR053137">
    <property type="entry name" value="NLR-like"/>
</dbReference>
<dbReference type="SUPFAM" id="SSF48452">
    <property type="entry name" value="TPR-like"/>
    <property type="match status" value="5"/>
</dbReference>
<dbReference type="EMBL" id="JACAZH010000010">
    <property type="protein sequence ID" value="KAF7357131.1"/>
    <property type="molecule type" value="Genomic_DNA"/>
</dbReference>
<accession>A0A8H7D2Z5</accession>
<name>A0A8H7D2Z5_9AGAR</name>
<feature type="region of interest" description="Disordered" evidence="1">
    <location>
        <begin position="1"/>
        <end position="58"/>
    </location>
</feature>
<evidence type="ECO:0000313" key="3">
    <source>
        <dbReference type="Proteomes" id="UP000623467"/>
    </source>
</evidence>
<sequence>MATASSSDVGASKPSRKGGGVRWKLFKSRSSKSDSKLASSRGEEADQDSTPGPRASHTYNYYISGGRGGSGGLGGLFGGRGGTGEGPIIQLPQPPLSAAIAQASQVYLNHCPPASSIFRGRQAILEVLHQFFAQGTQKQKIYVLYGLGGIGKTQIALKFIQDSNCFTEKFLVDASSTESIETCLKSIAAAKEIGNSSQDTLTWLAGEDGDWLVFLDNADDPEMNLQKFFPKCSHGNIIITTRNPGLRVYGEYSQVSDMEESDAVALLLQRACQKPSPANEALGIEIVKTVPNANDVFHQQYVHVYHEAGQHTNATVLQAAIVEKQRKLLGDDHLDTLHAMKTLAELYIVQRHFSKAEKLLLIALDKLRRLLGDDHLTTQHVLFNLVQTYKQLDKTAEVAEFKKLIHNSASPQDQSLEQLRDALQAQREFLGDNNCQTLDAMHSLASRYFSLGQFEEAEELEIVVLDKQRELLGDDHLATLLVMNNLGWTYYCQNRILDAEEILVPALDKLKSLVGDDHPDTQRVLQNLVWTYWRLTKWKEAAELEKLIHNDASKQEQSLDELEDALEAKRDFLSDDNFQTLRTTDKLANRYSSLGQFEKAEELEIVVLDKRRELLGDDHLDTLLAMNNLGWTYYCQNRFVDAEEILVAALDKLKSLVGDDHPDTQCVLQNLVWTYQRLTKWKEAAELEKLIHNDASIHEQSLEKLEDQVKAGREFLGDDDFQTLRAMHWLANRYRTLGQFEDAEKLEAVVLDKWRKLLGDDHLHTLFAMNNLGQTYYCQNRFLEAQEVLVPALDKLRSLVGDDHPDTQRVLQNLVWTYQKLNESPQEQSLEELEELLTKQRRILGDDHWQILKTMQNLVVKYDGLGQIEESEKLEVVVLEQRRKLLGDDHLDTLDAMNDLGYTYYCQGHFVKAEKLLVVALDKRRQLLGDDNVHTLTTMQNLARTYGSLGRFEEAEKLKVVVLEKRRELLGDDHLDTLLAMNNLGWTYYCQNRFVEAEEIFLAILDKLRQLVCDDYPDTQRVLQNLVWTYQGLNKHEEAAELEKLICDDDAESSEDEEGTH</sequence>
<keyword evidence="3" id="KW-1185">Reference proteome</keyword>
<proteinExistence type="predicted"/>
<dbReference type="Gene3D" id="3.40.50.300">
    <property type="entry name" value="P-loop containing nucleotide triphosphate hydrolases"/>
    <property type="match status" value="1"/>
</dbReference>